<organism evidence="1 2">
    <name type="scientific">Rotaria sordida</name>
    <dbReference type="NCBI Taxonomy" id="392033"/>
    <lineage>
        <taxon>Eukaryota</taxon>
        <taxon>Metazoa</taxon>
        <taxon>Spiralia</taxon>
        <taxon>Gnathifera</taxon>
        <taxon>Rotifera</taxon>
        <taxon>Eurotatoria</taxon>
        <taxon>Bdelloidea</taxon>
        <taxon>Philodinida</taxon>
        <taxon>Philodinidae</taxon>
        <taxon>Rotaria</taxon>
    </lineage>
</organism>
<name>A0A814P8S1_9BILA</name>
<sequence length="159" mass="18400">MDETRDITANEMLCLCLRYVEEDSGNIRDEVFMFKPIMDGSGEGKILYLNMCTVFRETNKELIITAQTYDGASSMRYQAQGHVRSRLSAWAIYIYCRSHLLNLSVQDAIEIYIYDIYDTVHSTLVFLRDSSIRLQVLYESQKLINCNNKGDIFLSIGHE</sequence>
<protein>
    <submittedName>
        <fullName evidence="1">Uncharacterized protein</fullName>
    </submittedName>
</protein>
<comment type="caution">
    <text evidence="1">The sequence shown here is derived from an EMBL/GenBank/DDBJ whole genome shotgun (WGS) entry which is preliminary data.</text>
</comment>
<dbReference type="Proteomes" id="UP000663864">
    <property type="component" value="Unassembled WGS sequence"/>
</dbReference>
<dbReference type="EMBL" id="CAJNOT010000895">
    <property type="protein sequence ID" value="CAF1104271.1"/>
    <property type="molecule type" value="Genomic_DNA"/>
</dbReference>
<dbReference type="PANTHER" id="PTHR45749">
    <property type="match status" value="1"/>
</dbReference>
<gene>
    <name evidence="1" type="ORF">ZHD862_LOCUS17766</name>
</gene>
<dbReference type="SUPFAM" id="SSF53098">
    <property type="entry name" value="Ribonuclease H-like"/>
    <property type="match status" value="1"/>
</dbReference>
<dbReference type="PANTHER" id="PTHR45749:SF21">
    <property type="entry name" value="DUF4371 DOMAIN-CONTAINING PROTEIN"/>
    <property type="match status" value="1"/>
</dbReference>
<accession>A0A814P8S1</accession>
<dbReference type="AlphaFoldDB" id="A0A814P8S1"/>
<evidence type="ECO:0000313" key="2">
    <source>
        <dbReference type="Proteomes" id="UP000663864"/>
    </source>
</evidence>
<dbReference type="InterPro" id="IPR012337">
    <property type="entry name" value="RNaseH-like_sf"/>
</dbReference>
<reference evidence="1" key="1">
    <citation type="submission" date="2021-02" db="EMBL/GenBank/DDBJ databases">
        <authorList>
            <person name="Nowell W R."/>
        </authorList>
    </citation>
    <scope>NUCLEOTIDE SEQUENCE</scope>
</reference>
<evidence type="ECO:0000313" key="1">
    <source>
        <dbReference type="EMBL" id="CAF1104271.1"/>
    </source>
</evidence>
<proteinExistence type="predicted"/>